<accession>A0A3G1L0F6</accession>
<sequence length="213" mass="22712">MDHDYVKDPQEIEKKSFEIISAELGEKNGSGLRMDMVKRVIHTTADLDYGDLLQFKDGVETKILNAFLAGATIVSDTNMIKAGISKKLAAQLGVEIQCYVDSEAAYQTAREKGITRSMAAIDLAAELPGRKVFVIGNAPTALYRILERTEAGELGADAVIGVPVGFVGAAESKEALWATPIPSIITKGRKGGSTIGVALVNAVLREAVKHLGK</sequence>
<evidence type="ECO:0000256" key="4">
    <source>
        <dbReference type="ARBA" id="ARBA00023235"/>
    </source>
</evidence>
<dbReference type="GO" id="GO:0009236">
    <property type="term" value="P:cobalamin biosynthetic process"/>
    <property type="evidence" value="ECO:0007669"/>
    <property type="project" value="UniProtKB-UniPathway"/>
</dbReference>
<dbReference type="SUPFAM" id="SSF63965">
    <property type="entry name" value="Precorrin-8X methylmutase CbiC/CobH"/>
    <property type="match status" value="1"/>
</dbReference>
<feature type="domain" description="Cobalamin biosynthesis precorrin-8X methylmutase CobH/CbiC" evidence="5">
    <location>
        <begin position="11"/>
        <end position="205"/>
    </location>
</feature>
<dbReference type="Proteomes" id="UP000323521">
    <property type="component" value="Chromosome"/>
</dbReference>
<dbReference type="RefSeq" id="WP_148137537.1">
    <property type="nucleotide sequence ID" value="NZ_CP017634.1"/>
</dbReference>
<dbReference type="AlphaFoldDB" id="A0A3G1L0F6"/>
<proteinExistence type="inferred from homology"/>
<dbReference type="PANTHER" id="PTHR43588">
    <property type="entry name" value="COBALT-PRECORRIN-8 METHYLMUTASE"/>
    <property type="match status" value="1"/>
</dbReference>
<evidence type="ECO:0000256" key="3">
    <source>
        <dbReference type="ARBA" id="ARBA00022573"/>
    </source>
</evidence>
<comment type="pathway">
    <text evidence="1">Cofactor biosynthesis; adenosylcobalamin biosynthesis.</text>
</comment>
<keyword evidence="3" id="KW-0169">Cobalamin biosynthesis</keyword>
<dbReference type="OrthoDB" id="9780708at2"/>
<dbReference type="InterPro" id="IPR003722">
    <property type="entry name" value="Cbl_synth_CobH/CbiC"/>
</dbReference>
<comment type="similarity">
    <text evidence="2">Belongs to the CobH/CbiC family.</text>
</comment>
<keyword evidence="4" id="KW-0413">Isomerase</keyword>
<evidence type="ECO:0000259" key="5">
    <source>
        <dbReference type="Pfam" id="PF02570"/>
    </source>
</evidence>
<dbReference type="InterPro" id="IPR036588">
    <property type="entry name" value="CobH/CbiC_sf"/>
</dbReference>
<evidence type="ECO:0000256" key="2">
    <source>
        <dbReference type="ARBA" id="ARBA00009774"/>
    </source>
</evidence>
<protein>
    <recommendedName>
        <fullName evidence="5">Cobalamin biosynthesis precorrin-8X methylmutase CobH/CbiC domain-containing protein</fullName>
    </recommendedName>
</protein>
<dbReference type="Pfam" id="PF02570">
    <property type="entry name" value="CbiC"/>
    <property type="match status" value="1"/>
</dbReference>
<name>A0A3G1L0F6_FORW1</name>
<evidence type="ECO:0000313" key="6">
    <source>
        <dbReference type="EMBL" id="ATW28124.1"/>
    </source>
</evidence>
<evidence type="ECO:0000313" key="7">
    <source>
        <dbReference type="Proteomes" id="UP000323521"/>
    </source>
</evidence>
<reference evidence="6 7" key="1">
    <citation type="submission" date="2016-10" db="EMBL/GenBank/DDBJ databases">
        <title>Complete Genome Sequence of Peptococcaceae strain DCMF.</title>
        <authorList>
            <person name="Edwards R.J."/>
            <person name="Holland S.I."/>
            <person name="Deshpande N.P."/>
            <person name="Wong Y.K."/>
            <person name="Ertan H."/>
            <person name="Manefield M."/>
            <person name="Russell T.L."/>
            <person name="Lee M.J."/>
        </authorList>
    </citation>
    <scope>NUCLEOTIDE SEQUENCE [LARGE SCALE GENOMIC DNA]</scope>
    <source>
        <strain evidence="6 7">DCMF</strain>
    </source>
</reference>
<dbReference type="PANTHER" id="PTHR43588:SF1">
    <property type="entry name" value="COBALT-PRECORRIN-8 METHYLMUTASE"/>
    <property type="match status" value="1"/>
</dbReference>
<dbReference type="UniPathway" id="UPA00148"/>
<dbReference type="EMBL" id="CP017634">
    <property type="protein sequence ID" value="ATW28124.1"/>
    <property type="molecule type" value="Genomic_DNA"/>
</dbReference>
<organism evidence="6 7">
    <name type="scientific">Formimonas warabiya</name>
    <dbReference type="NCBI Taxonomy" id="1761012"/>
    <lineage>
        <taxon>Bacteria</taxon>
        <taxon>Bacillati</taxon>
        <taxon>Bacillota</taxon>
        <taxon>Clostridia</taxon>
        <taxon>Eubacteriales</taxon>
        <taxon>Peptococcaceae</taxon>
        <taxon>Candidatus Formimonas</taxon>
    </lineage>
</organism>
<evidence type="ECO:0000256" key="1">
    <source>
        <dbReference type="ARBA" id="ARBA00004953"/>
    </source>
</evidence>
<dbReference type="GO" id="GO:0016993">
    <property type="term" value="F:precorrin-8X methylmutase activity"/>
    <property type="evidence" value="ECO:0007669"/>
    <property type="project" value="InterPro"/>
</dbReference>
<keyword evidence="7" id="KW-1185">Reference proteome</keyword>
<dbReference type="KEGG" id="fwa:DCMF_28245"/>
<gene>
    <name evidence="6" type="ORF">DCMF_28245</name>
</gene>
<dbReference type="Gene3D" id="3.40.50.10230">
    <property type="entry name" value="Cobalamin biosynthesis CobH/CbiC, precorrin-8X methylmutase"/>
    <property type="match status" value="1"/>
</dbReference>